<dbReference type="PANTHER" id="PTHR16146:SF46">
    <property type="entry name" value="INTELECTIN-1A-RELATED"/>
    <property type="match status" value="1"/>
</dbReference>
<evidence type="ECO:0000313" key="7">
    <source>
        <dbReference type="Proteomes" id="UP000694941"/>
    </source>
</evidence>
<evidence type="ECO:0000256" key="2">
    <source>
        <dbReference type="ARBA" id="ARBA00022734"/>
    </source>
</evidence>
<keyword evidence="7" id="KW-1185">Reference proteome</keyword>
<sequence length="458" mass="51631">MGQKTAALSLIVLLCFQGICNTSPPKNTEELLQHIYTVVSSIDSHLLKEERLREITRFFRIDSALEAIQKQVASLSDHGGLGRSSVSQDHELHKALGEVDVKLESMGNTLSSLHTAMENQLGGSIQKLKDVEENTRSLRSDLDTKLPKLMNIITALYEINKQLKNEFRPERTRGAIPASTPLGIQSHSDIYKEHLLEKRLEETEKKILEEMSVISVKTRSQLNSLETISNNVLAQSESILSHVETVKNYMKSHKPHTTNWPLPSDYARDSKDNHEDMCKAVTDTVLRKNLDNMMQNLSRSQRDIKEEFHHNMQELDKKLILLSEVASSSKSCRSSGDLIPSESARSLVVAPAVQDVERKPKIVRPTDCSIESHNTMPNNCAELRQGGANCDGVYIIFPQGTSAARVYCDMTTDGGGWTVSLDFRYIILQLRRNLKTLKNCLKYNILSILHVELEFCNY</sequence>
<dbReference type="InterPro" id="IPR014716">
    <property type="entry name" value="Fibrinogen_a/b/g_C_1"/>
</dbReference>
<organism evidence="7 8">
    <name type="scientific">Limulus polyphemus</name>
    <name type="common">Atlantic horseshoe crab</name>
    <dbReference type="NCBI Taxonomy" id="6850"/>
    <lineage>
        <taxon>Eukaryota</taxon>
        <taxon>Metazoa</taxon>
        <taxon>Ecdysozoa</taxon>
        <taxon>Arthropoda</taxon>
        <taxon>Chelicerata</taxon>
        <taxon>Merostomata</taxon>
        <taxon>Xiphosura</taxon>
        <taxon>Limulidae</taxon>
        <taxon>Limulus</taxon>
    </lineage>
</organism>
<keyword evidence="4" id="KW-1015">Disulfide bond</keyword>
<accession>A0ABM1BLM6</accession>
<dbReference type="PANTHER" id="PTHR16146">
    <property type="entry name" value="INTELECTIN"/>
    <property type="match status" value="1"/>
</dbReference>
<evidence type="ECO:0000256" key="1">
    <source>
        <dbReference type="ARBA" id="ARBA00022723"/>
    </source>
</evidence>
<dbReference type="RefSeq" id="XP_013784496.2">
    <property type="nucleotide sequence ID" value="XM_013929042.2"/>
</dbReference>
<keyword evidence="1" id="KW-0479">Metal-binding</keyword>
<keyword evidence="2" id="KW-0430">Lectin</keyword>
<dbReference type="InterPro" id="IPR002181">
    <property type="entry name" value="Fibrinogen_a/b/g_C_dom"/>
</dbReference>
<proteinExistence type="predicted"/>
<dbReference type="PROSITE" id="PS51406">
    <property type="entry name" value="FIBRINOGEN_C_2"/>
    <property type="match status" value="1"/>
</dbReference>
<dbReference type="Pfam" id="PF00147">
    <property type="entry name" value="Fibrinogen_C"/>
    <property type="match status" value="1"/>
</dbReference>
<feature type="signal peptide" evidence="5">
    <location>
        <begin position="1"/>
        <end position="22"/>
    </location>
</feature>
<dbReference type="InterPro" id="IPR036056">
    <property type="entry name" value="Fibrinogen-like_C"/>
</dbReference>
<evidence type="ECO:0000259" key="6">
    <source>
        <dbReference type="PROSITE" id="PS51406"/>
    </source>
</evidence>
<reference evidence="8" key="1">
    <citation type="submission" date="2025-08" db="UniProtKB">
        <authorList>
            <consortium name="RefSeq"/>
        </authorList>
    </citation>
    <scope>IDENTIFICATION</scope>
    <source>
        <tissue evidence="8">Muscle</tissue>
    </source>
</reference>
<dbReference type="NCBIfam" id="NF040941">
    <property type="entry name" value="GGGWT_bact"/>
    <property type="match status" value="1"/>
</dbReference>
<feature type="domain" description="Fibrinogen C-terminal" evidence="6">
    <location>
        <begin position="371"/>
        <end position="419"/>
    </location>
</feature>
<dbReference type="GeneID" id="106468611"/>
<evidence type="ECO:0000313" key="8">
    <source>
        <dbReference type="RefSeq" id="XP_013784496.2"/>
    </source>
</evidence>
<protein>
    <submittedName>
        <fullName evidence="8">Uncharacterized protein LOC106468611</fullName>
    </submittedName>
</protein>
<evidence type="ECO:0000256" key="4">
    <source>
        <dbReference type="ARBA" id="ARBA00023157"/>
    </source>
</evidence>
<dbReference type="Proteomes" id="UP000694941">
    <property type="component" value="Unplaced"/>
</dbReference>
<name>A0ABM1BLM6_LIMPO</name>
<dbReference type="Gene3D" id="3.90.215.10">
    <property type="entry name" value="Gamma Fibrinogen, chain A, domain 1"/>
    <property type="match status" value="1"/>
</dbReference>
<keyword evidence="3" id="KW-0106">Calcium</keyword>
<keyword evidence="5" id="KW-0732">Signal</keyword>
<dbReference type="SUPFAM" id="SSF56496">
    <property type="entry name" value="Fibrinogen C-terminal domain-like"/>
    <property type="match status" value="1"/>
</dbReference>
<feature type="chain" id="PRO_5046843521" evidence="5">
    <location>
        <begin position="23"/>
        <end position="458"/>
    </location>
</feature>
<evidence type="ECO:0000256" key="3">
    <source>
        <dbReference type="ARBA" id="ARBA00022837"/>
    </source>
</evidence>
<evidence type="ECO:0000256" key="5">
    <source>
        <dbReference type="SAM" id="SignalP"/>
    </source>
</evidence>
<gene>
    <name evidence="8" type="primary">LOC106468611</name>
</gene>